<gene>
    <name evidence="1" type="ORF">STIAU_6375</name>
</gene>
<accession>Q08MG1</accession>
<proteinExistence type="predicted"/>
<dbReference type="Proteomes" id="UP000032702">
    <property type="component" value="Unassembled WGS sequence"/>
</dbReference>
<organism evidence="1 2">
    <name type="scientific">Stigmatella aurantiaca (strain DW4/3-1)</name>
    <dbReference type="NCBI Taxonomy" id="378806"/>
    <lineage>
        <taxon>Bacteria</taxon>
        <taxon>Pseudomonadati</taxon>
        <taxon>Myxococcota</taxon>
        <taxon>Myxococcia</taxon>
        <taxon>Myxococcales</taxon>
        <taxon>Cystobacterineae</taxon>
        <taxon>Archangiaceae</taxon>
        <taxon>Stigmatella</taxon>
    </lineage>
</organism>
<feature type="non-terminal residue" evidence="1">
    <location>
        <position position="1"/>
    </location>
</feature>
<name>Q08MG1_STIAD</name>
<reference evidence="1 2" key="1">
    <citation type="submission" date="2006-04" db="EMBL/GenBank/DDBJ databases">
        <authorList>
            <person name="Nierman W.C."/>
        </authorList>
    </citation>
    <scope>NUCLEOTIDE SEQUENCE [LARGE SCALE GENOMIC DNA]</scope>
    <source>
        <strain evidence="1 2">DW4/3-1</strain>
    </source>
</reference>
<sequence length="17" mass="1713">GAAAGLSSTRVRRPSVK</sequence>
<evidence type="ECO:0000313" key="1">
    <source>
        <dbReference type="EMBL" id="EAU61667.1"/>
    </source>
</evidence>
<dbReference type="EMBL" id="AAMD01000370">
    <property type="protein sequence ID" value="EAU61667.1"/>
    <property type="molecule type" value="Genomic_DNA"/>
</dbReference>
<comment type="caution">
    <text evidence="1">The sequence shown here is derived from an EMBL/GenBank/DDBJ whole genome shotgun (WGS) entry which is preliminary data.</text>
</comment>
<evidence type="ECO:0000313" key="2">
    <source>
        <dbReference type="Proteomes" id="UP000032702"/>
    </source>
</evidence>
<protein>
    <submittedName>
        <fullName evidence="1">Uncharacterized protein</fullName>
    </submittedName>
</protein>
<dbReference type="AlphaFoldDB" id="Q08MG1"/>